<proteinExistence type="predicted"/>
<reference evidence="1 2" key="1">
    <citation type="journal article" date="2018" name="Nat. Ecol. Evol.">
        <title>Genomic signatures of mitonuclear coevolution across populations of Tigriopus californicus.</title>
        <authorList>
            <person name="Barreto F.S."/>
            <person name="Watson E.T."/>
            <person name="Lima T.G."/>
            <person name="Willett C.S."/>
            <person name="Edmands S."/>
            <person name="Li W."/>
            <person name="Burton R.S."/>
        </authorList>
    </citation>
    <scope>NUCLEOTIDE SEQUENCE [LARGE SCALE GENOMIC DNA]</scope>
    <source>
        <strain evidence="1 2">San Diego</strain>
    </source>
</reference>
<evidence type="ECO:0000313" key="1">
    <source>
        <dbReference type="EMBL" id="TRY63684.1"/>
    </source>
</evidence>
<dbReference type="Proteomes" id="UP000318571">
    <property type="component" value="Chromosome 10"/>
</dbReference>
<keyword evidence="2" id="KW-1185">Reference proteome</keyword>
<protein>
    <submittedName>
        <fullName evidence="1">Uncharacterized protein</fullName>
    </submittedName>
</protein>
<dbReference type="AlphaFoldDB" id="A0A553NE08"/>
<comment type="caution">
    <text evidence="1">The sequence shown here is derived from an EMBL/GenBank/DDBJ whole genome shotgun (WGS) entry which is preliminary data.</text>
</comment>
<accession>A0A553NE08</accession>
<name>A0A553NE08_TIGCA</name>
<dbReference type="EMBL" id="VCGU01000458">
    <property type="protein sequence ID" value="TRY63684.1"/>
    <property type="molecule type" value="Genomic_DNA"/>
</dbReference>
<sequence>MCCWAKDMPLKNCSKEVDGLSPNTECDRANFCRDICAEWLLTHPRAIGMFCNDGNGNIVPAIVAIDESYLCLSSEIPQRTVHSWCMDFRRDSEGDWRFFFW</sequence>
<evidence type="ECO:0000313" key="2">
    <source>
        <dbReference type="Proteomes" id="UP000318571"/>
    </source>
</evidence>
<gene>
    <name evidence="1" type="ORF">TCAL_13134</name>
</gene>
<organism evidence="1 2">
    <name type="scientific">Tigriopus californicus</name>
    <name type="common">Marine copepod</name>
    <dbReference type="NCBI Taxonomy" id="6832"/>
    <lineage>
        <taxon>Eukaryota</taxon>
        <taxon>Metazoa</taxon>
        <taxon>Ecdysozoa</taxon>
        <taxon>Arthropoda</taxon>
        <taxon>Crustacea</taxon>
        <taxon>Multicrustacea</taxon>
        <taxon>Hexanauplia</taxon>
        <taxon>Copepoda</taxon>
        <taxon>Harpacticoida</taxon>
        <taxon>Harpacticidae</taxon>
        <taxon>Tigriopus</taxon>
    </lineage>
</organism>